<evidence type="ECO:0000313" key="2">
    <source>
        <dbReference type="EMBL" id="KOX92420.1"/>
    </source>
</evidence>
<protein>
    <submittedName>
        <fullName evidence="2">Flavin-nucleotide-binding protein</fullName>
    </submittedName>
    <submittedName>
        <fullName evidence="3">Pyridoxamine 5'-phosphate oxidase family protein</fullName>
    </submittedName>
</protein>
<feature type="region of interest" description="Disordered" evidence="1">
    <location>
        <begin position="1"/>
        <end position="42"/>
    </location>
</feature>
<proteinExistence type="predicted"/>
<sequence length="152" mass="17153">MEDIRSVRMSKEEQDEFLGSGGTGVISFTPPSDGPPYTRPISYGYDPDTGNFYFRLAVGPEDAGKRDILDEDREIAFVTYDETDRGWRSVIATGRLDEITKSALDPDVTEAMQRVRIPFVDVYDSHPLTLDFRFFRLTPDEVTGQQEAGTED</sequence>
<reference evidence="3" key="2">
    <citation type="submission" date="2019-12" db="EMBL/GenBank/DDBJ databases">
        <title>The whole-genome sequencing of Haloarcula japonica strain pws8.</title>
        <authorList>
            <person name="Verma D.K."/>
            <person name="Gopal K."/>
            <person name="Prasad E.S."/>
        </authorList>
    </citation>
    <scope>NUCLEOTIDE SEQUENCE</scope>
    <source>
        <strain evidence="3">Pws8</strain>
    </source>
</reference>
<dbReference type="InterPro" id="IPR012349">
    <property type="entry name" value="Split_barrel_FMN-bd"/>
</dbReference>
<dbReference type="EMBL" id="WOWB01000001">
    <property type="protein sequence ID" value="NLV05933.1"/>
    <property type="molecule type" value="Genomic_DNA"/>
</dbReference>
<dbReference type="OrthoDB" id="953at2157"/>
<dbReference type="EMBL" id="LIUF01000004">
    <property type="protein sequence ID" value="KOX92420.1"/>
    <property type="molecule type" value="Genomic_DNA"/>
</dbReference>
<comment type="caution">
    <text evidence="2">The sequence shown here is derived from an EMBL/GenBank/DDBJ whole genome shotgun (WGS) entry which is preliminary data.</text>
</comment>
<evidence type="ECO:0000256" key="1">
    <source>
        <dbReference type="SAM" id="MobiDB-lite"/>
    </source>
</evidence>
<gene>
    <name evidence="2" type="ORF">AMS69_13730</name>
    <name evidence="3" type="ORF">GOC83_07260</name>
</gene>
<feature type="compositionally biased region" description="Basic and acidic residues" evidence="1">
    <location>
        <begin position="1"/>
        <end position="12"/>
    </location>
</feature>
<dbReference type="RefSeq" id="WP_053968626.1">
    <property type="nucleotide sequence ID" value="NZ_LIUF01000004.1"/>
</dbReference>
<dbReference type="Proteomes" id="UP000037729">
    <property type="component" value="Unassembled WGS sequence"/>
</dbReference>
<accession>A0A0N0BNF2</accession>
<dbReference type="AlphaFoldDB" id="A0A0N0BNF2"/>
<dbReference type="STRING" id="1705562.AMS69_13730"/>
<dbReference type="PATRIC" id="fig|1705562.3.peg.3340"/>
<evidence type="ECO:0000313" key="3">
    <source>
        <dbReference type="EMBL" id="NLV05933.1"/>
    </source>
</evidence>
<dbReference type="InterPro" id="IPR024747">
    <property type="entry name" value="Pyridox_Oxase-rel"/>
</dbReference>
<name>A0A0N0BNF2_9EURY</name>
<evidence type="ECO:0000313" key="4">
    <source>
        <dbReference type="Proteomes" id="UP000037729"/>
    </source>
</evidence>
<dbReference type="Gene3D" id="2.30.110.10">
    <property type="entry name" value="Electron Transport, Fmn-binding Protein, Chain A"/>
    <property type="match status" value="1"/>
</dbReference>
<keyword evidence="4" id="KW-1185">Reference proteome</keyword>
<reference evidence="2 4" key="1">
    <citation type="submission" date="2015-08" db="EMBL/GenBank/DDBJ databases">
        <title>Genomes of Isolates from Cabo Rojo, PR.</title>
        <authorList>
            <person name="Sanchez-Nieves R.L."/>
            <person name="Montalvo-Rodriguez R."/>
        </authorList>
    </citation>
    <scope>NUCLEOTIDE SEQUENCE [LARGE SCALE GENOMIC DNA]</scope>
    <source>
        <strain evidence="2 4">SL3</strain>
    </source>
</reference>
<organism evidence="2 4">
    <name type="scientific">Haloarcula rubripromontorii</name>
    <dbReference type="NCBI Taxonomy" id="1705562"/>
    <lineage>
        <taxon>Archaea</taxon>
        <taxon>Methanobacteriati</taxon>
        <taxon>Methanobacteriota</taxon>
        <taxon>Stenosarchaea group</taxon>
        <taxon>Halobacteria</taxon>
        <taxon>Halobacteriales</taxon>
        <taxon>Haloarculaceae</taxon>
        <taxon>Haloarcula</taxon>
    </lineage>
</organism>
<dbReference type="SUPFAM" id="SSF50475">
    <property type="entry name" value="FMN-binding split barrel"/>
    <property type="match status" value="1"/>
</dbReference>
<dbReference type="Pfam" id="PF12900">
    <property type="entry name" value="Pyridox_ox_2"/>
    <property type="match status" value="1"/>
</dbReference>
<dbReference type="Proteomes" id="UP000610611">
    <property type="component" value="Unassembled WGS sequence"/>
</dbReference>